<dbReference type="AlphaFoldDB" id="A0AA39DEE3"/>
<evidence type="ECO:0000313" key="3">
    <source>
        <dbReference type="Proteomes" id="UP001168098"/>
    </source>
</evidence>
<protein>
    <submittedName>
        <fullName evidence="2">Uncharacterized protein</fullName>
    </submittedName>
</protein>
<feature type="region of interest" description="Disordered" evidence="1">
    <location>
        <begin position="39"/>
        <end position="115"/>
    </location>
</feature>
<accession>A0AA39DEE3</accession>
<comment type="caution">
    <text evidence="2">The sequence shown here is derived from an EMBL/GenBank/DDBJ whole genome shotgun (WGS) entry which is preliminary data.</text>
</comment>
<proteinExistence type="predicted"/>
<feature type="compositionally biased region" description="Basic and acidic residues" evidence="1">
    <location>
        <begin position="60"/>
        <end position="94"/>
    </location>
</feature>
<dbReference type="EMBL" id="JARBHA010000016">
    <property type="protein sequence ID" value="KAJ9679177.1"/>
    <property type="molecule type" value="Genomic_DNA"/>
</dbReference>
<evidence type="ECO:0000256" key="1">
    <source>
        <dbReference type="SAM" id="MobiDB-lite"/>
    </source>
</evidence>
<organism evidence="2 3">
    <name type="scientific">Vitis rotundifolia</name>
    <name type="common">Muscadine grape</name>
    <dbReference type="NCBI Taxonomy" id="103349"/>
    <lineage>
        <taxon>Eukaryota</taxon>
        <taxon>Viridiplantae</taxon>
        <taxon>Streptophyta</taxon>
        <taxon>Embryophyta</taxon>
        <taxon>Tracheophyta</taxon>
        <taxon>Spermatophyta</taxon>
        <taxon>Magnoliopsida</taxon>
        <taxon>eudicotyledons</taxon>
        <taxon>Gunneridae</taxon>
        <taxon>Pentapetalae</taxon>
        <taxon>rosids</taxon>
        <taxon>Vitales</taxon>
        <taxon>Vitaceae</taxon>
        <taxon>Viteae</taxon>
        <taxon>Vitis</taxon>
    </lineage>
</organism>
<keyword evidence="3" id="KW-1185">Reference proteome</keyword>
<gene>
    <name evidence="2" type="ORF">PVL29_021186</name>
</gene>
<name>A0AA39DEE3_VITRO</name>
<sequence length="115" mass="13516">MELKSPEDIKILEDESRPNNPIKLLTKTVEDVKRLIRISKHPEEKTGSYRKSARNSHISETPERLTEQETLEDTRTRRRETSYKPEKFTGEKDCKIRKKSAGRVTYTSPRTKTKK</sequence>
<feature type="compositionally biased region" description="Polar residues" evidence="1">
    <location>
        <begin position="105"/>
        <end position="115"/>
    </location>
</feature>
<dbReference type="Proteomes" id="UP001168098">
    <property type="component" value="Unassembled WGS sequence"/>
</dbReference>
<reference evidence="2 3" key="1">
    <citation type="journal article" date="2023" name="BMC Biotechnol.">
        <title>Vitis rotundifolia cv Carlos genome sequencing.</title>
        <authorList>
            <person name="Huff M."/>
            <person name="Hulse-Kemp A."/>
            <person name="Scheffler B."/>
            <person name="Youngblood R."/>
            <person name="Simpson S."/>
            <person name="Babiker E."/>
            <person name="Staton M."/>
        </authorList>
    </citation>
    <scope>NUCLEOTIDE SEQUENCE [LARGE SCALE GENOMIC DNA]</scope>
    <source>
        <tissue evidence="2">Leaf</tissue>
    </source>
</reference>
<evidence type="ECO:0000313" key="2">
    <source>
        <dbReference type="EMBL" id="KAJ9679177.1"/>
    </source>
</evidence>